<protein>
    <submittedName>
        <fullName evidence="3">Type II toxin-antitoxin system ParD family antitoxin</fullName>
    </submittedName>
</protein>
<proteinExistence type="inferred from homology"/>
<dbReference type="SUPFAM" id="SSF47598">
    <property type="entry name" value="Ribbon-helix-helix"/>
    <property type="match status" value="1"/>
</dbReference>
<keyword evidence="2" id="KW-1277">Toxin-antitoxin system</keyword>
<evidence type="ECO:0000313" key="3">
    <source>
        <dbReference type="EMBL" id="MXO97681.1"/>
    </source>
</evidence>
<dbReference type="OrthoDB" id="9811310at2"/>
<dbReference type="CDD" id="cd22231">
    <property type="entry name" value="RHH_NikR_HicB-like"/>
    <property type="match status" value="1"/>
</dbReference>
<dbReference type="Proteomes" id="UP000469430">
    <property type="component" value="Unassembled WGS sequence"/>
</dbReference>
<evidence type="ECO:0000256" key="1">
    <source>
        <dbReference type="ARBA" id="ARBA00008580"/>
    </source>
</evidence>
<dbReference type="InterPro" id="IPR022789">
    <property type="entry name" value="ParD"/>
</dbReference>
<reference evidence="3 4" key="1">
    <citation type="submission" date="2019-12" db="EMBL/GenBank/DDBJ databases">
        <title>Genomic-based taxomic classification of the family Erythrobacteraceae.</title>
        <authorList>
            <person name="Xu L."/>
        </authorList>
    </citation>
    <scope>NUCLEOTIDE SEQUENCE [LARGE SCALE GENOMIC DNA]</scope>
    <source>
        <strain evidence="3 4">S36</strain>
    </source>
</reference>
<dbReference type="EMBL" id="WTYJ01000001">
    <property type="protein sequence ID" value="MXO97681.1"/>
    <property type="molecule type" value="Genomic_DNA"/>
</dbReference>
<dbReference type="PANTHER" id="PTHR36582:SF2">
    <property type="entry name" value="ANTITOXIN PARD"/>
    <property type="match status" value="1"/>
</dbReference>
<keyword evidence="4" id="KW-1185">Reference proteome</keyword>
<dbReference type="GO" id="GO:0006355">
    <property type="term" value="P:regulation of DNA-templated transcription"/>
    <property type="evidence" value="ECO:0007669"/>
    <property type="project" value="InterPro"/>
</dbReference>
<dbReference type="NCBIfam" id="TIGR02606">
    <property type="entry name" value="antidote_CC2985"/>
    <property type="match status" value="1"/>
</dbReference>
<comment type="caution">
    <text evidence="3">The sequence shown here is derived from an EMBL/GenBank/DDBJ whole genome shotgun (WGS) entry which is preliminary data.</text>
</comment>
<dbReference type="RefSeq" id="WP_161389392.1">
    <property type="nucleotide sequence ID" value="NZ_JBHSCP010000001.1"/>
</dbReference>
<name>A0A6I4TRC5_9SPHN</name>
<comment type="similarity">
    <text evidence="1">Belongs to the ParD antitoxin family.</text>
</comment>
<dbReference type="InterPro" id="IPR038296">
    <property type="entry name" value="ParD_sf"/>
</dbReference>
<dbReference type="InterPro" id="IPR010985">
    <property type="entry name" value="Ribbon_hlx_hlx"/>
</dbReference>
<gene>
    <name evidence="3" type="ORF">GRI97_01595</name>
</gene>
<sequence>MATMNISLPDPMRDFVQDRIENGQYASISDYVRDLIRRDQNTIAHEERWLRDLDASIDESLQEMKNGGGHDLDEVFETLVTDIQKANGNANR</sequence>
<organism evidence="3 4">
    <name type="scientific">Croceibacterium xixiisoli</name>
    <dbReference type="NCBI Taxonomy" id="1476466"/>
    <lineage>
        <taxon>Bacteria</taxon>
        <taxon>Pseudomonadati</taxon>
        <taxon>Pseudomonadota</taxon>
        <taxon>Alphaproteobacteria</taxon>
        <taxon>Sphingomonadales</taxon>
        <taxon>Erythrobacteraceae</taxon>
        <taxon>Croceibacterium</taxon>
    </lineage>
</organism>
<accession>A0A6I4TRC5</accession>
<evidence type="ECO:0000313" key="4">
    <source>
        <dbReference type="Proteomes" id="UP000469430"/>
    </source>
</evidence>
<dbReference type="PANTHER" id="PTHR36582">
    <property type="entry name" value="ANTITOXIN PARD"/>
    <property type="match status" value="1"/>
</dbReference>
<dbReference type="AlphaFoldDB" id="A0A6I4TRC5"/>
<evidence type="ECO:0000256" key="2">
    <source>
        <dbReference type="ARBA" id="ARBA00022649"/>
    </source>
</evidence>
<dbReference type="Gene3D" id="6.10.10.120">
    <property type="entry name" value="Antitoxin ParD1-like"/>
    <property type="match status" value="1"/>
</dbReference>